<keyword evidence="4" id="KW-1185">Reference proteome</keyword>
<dbReference type="SMART" id="SM00268">
    <property type="entry name" value="ACTIN"/>
    <property type="match status" value="1"/>
</dbReference>
<accession>A0A9Q1BZ17</accession>
<dbReference type="OrthoDB" id="74201at2759"/>
<dbReference type="Gene3D" id="3.90.640.10">
    <property type="entry name" value="Actin, Chain A, domain 4"/>
    <property type="match status" value="1"/>
</dbReference>
<dbReference type="FunFam" id="3.30.420.40:FF:000050">
    <property type="entry name" value="Actin, alpha skeletal muscle"/>
    <property type="match status" value="1"/>
</dbReference>
<dbReference type="PRINTS" id="PR00190">
    <property type="entry name" value="ACTIN"/>
</dbReference>
<dbReference type="Pfam" id="PF00022">
    <property type="entry name" value="Actin"/>
    <property type="match status" value="1"/>
</dbReference>
<dbReference type="InterPro" id="IPR004000">
    <property type="entry name" value="Actin"/>
</dbReference>
<organism evidence="3 4">
    <name type="scientific">Holothuria leucospilota</name>
    <name type="common">Black long sea cucumber</name>
    <name type="synonym">Mertensiothuria leucospilota</name>
    <dbReference type="NCBI Taxonomy" id="206669"/>
    <lineage>
        <taxon>Eukaryota</taxon>
        <taxon>Metazoa</taxon>
        <taxon>Echinodermata</taxon>
        <taxon>Eleutherozoa</taxon>
        <taxon>Echinozoa</taxon>
        <taxon>Holothuroidea</taxon>
        <taxon>Aspidochirotacea</taxon>
        <taxon>Aspidochirotida</taxon>
        <taxon>Holothuriidae</taxon>
        <taxon>Holothuria</taxon>
    </lineage>
</organism>
<protein>
    <submittedName>
        <fullName evidence="3">Actin</fullName>
    </submittedName>
</protein>
<dbReference type="PANTHER" id="PTHR11937">
    <property type="entry name" value="ACTIN"/>
    <property type="match status" value="1"/>
</dbReference>
<name>A0A9Q1BZ17_HOLLE</name>
<evidence type="ECO:0000256" key="1">
    <source>
        <dbReference type="ARBA" id="ARBA00006752"/>
    </source>
</evidence>
<gene>
    <name evidence="3" type="ORF">HOLleu_22634</name>
</gene>
<dbReference type="Proteomes" id="UP001152320">
    <property type="component" value="Chromosome 10"/>
</dbReference>
<comment type="caution">
    <text evidence="3">The sequence shown here is derived from an EMBL/GenBank/DDBJ whole genome shotgun (WGS) entry which is preliminary data.</text>
</comment>
<evidence type="ECO:0000313" key="4">
    <source>
        <dbReference type="Proteomes" id="UP001152320"/>
    </source>
</evidence>
<dbReference type="InterPro" id="IPR043129">
    <property type="entry name" value="ATPase_NBD"/>
</dbReference>
<evidence type="ECO:0000313" key="3">
    <source>
        <dbReference type="EMBL" id="KAJ8035410.1"/>
    </source>
</evidence>
<dbReference type="AlphaFoldDB" id="A0A9Q1BZ17"/>
<sequence length="340" mass="37632">MDNGSQFLKVGLIDEKKPSIELPNVISRDKVESFNHRFIGLEAVKNCTISPFEYPITGGHVKNWDDVESIWRHIFDAKLGLTPQEHPLLMTEIATVPKHQRERTMEIFFETFNIPSLFFANQASLSLRATGTSTGLALSSGSGVTEVVPVYNGVTLSRAVTKLDLGGRSATKYLAHLIEKDTGHRLMSSPGAMEVLRELKEDQTFVNKGPAITKTPSDDDYDDIPWHCWLPDGSTVEVNREHVQTCAEPLFQPALAGILHQPGMPNLVADCLDRCDQDVLSEFPSSLLLCGGNTYLGGFTERLQSELNTLGLGYITVEAPKGRDLIQGLVALFWLPKLRQ</sequence>
<dbReference type="Gene3D" id="3.30.420.40">
    <property type="match status" value="2"/>
</dbReference>
<reference evidence="3" key="1">
    <citation type="submission" date="2021-10" db="EMBL/GenBank/DDBJ databases">
        <title>Tropical sea cucumber genome reveals ecological adaptation and Cuvierian tubules defense mechanism.</title>
        <authorList>
            <person name="Chen T."/>
        </authorList>
    </citation>
    <scope>NUCLEOTIDE SEQUENCE</scope>
    <source>
        <strain evidence="3">Nanhai2018</strain>
        <tissue evidence="3">Muscle</tissue>
    </source>
</reference>
<dbReference type="SUPFAM" id="SSF53067">
    <property type="entry name" value="Actin-like ATPase domain"/>
    <property type="match status" value="2"/>
</dbReference>
<evidence type="ECO:0000256" key="2">
    <source>
        <dbReference type="RuleBase" id="RU000487"/>
    </source>
</evidence>
<proteinExistence type="inferred from homology"/>
<comment type="similarity">
    <text evidence="1 2">Belongs to the actin family.</text>
</comment>
<dbReference type="EMBL" id="JAIZAY010000010">
    <property type="protein sequence ID" value="KAJ8035410.1"/>
    <property type="molecule type" value="Genomic_DNA"/>
</dbReference>